<gene>
    <name evidence="1" type="ORF">VHP8226_03336</name>
</gene>
<accession>A0ABN8DJQ9</accession>
<keyword evidence="2" id="KW-1185">Reference proteome</keyword>
<dbReference type="Proteomes" id="UP000838160">
    <property type="component" value="Unassembled WGS sequence"/>
</dbReference>
<evidence type="ECO:0000313" key="2">
    <source>
        <dbReference type="Proteomes" id="UP000838160"/>
    </source>
</evidence>
<evidence type="ECO:0008006" key="3">
    <source>
        <dbReference type="Google" id="ProtNLM"/>
    </source>
</evidence>
<dbReference type="Pfam" id="PF11869">
    <property type="entry name" value="DUF3389"/>
    <property type="match status" value="1"/>
</dbReference>
<proteinExistence type="predicted"/>
<protein>
    <recommendedName>
        <fullName evidence="3">PTS sugar transporter subunit IIA</fullName>
    </recommendedName>
</protein>
<sequence>MMMEFSQGKVIVAGQEIVVRLNQASVTLQAHIDGVQLLLPGCVLLANGAECKWSLKLDNQQQVEQIAQATGIEIITV</sequence>
<dbReference type="InterPro" id="IPR021811">
    <property type="entry name" value="DUF3389"/>
</dbReference>
<name>A0ABN8DJQ9_9VIBR</name>
<reference evidence="1" key="1">
    <citation type="submission" date="2021-12" db="EMBL/GenBank/DDBJ databases">
        <authorList>
            <person name="Rodrigo-Torres L."/>
            <person name="Arahal R. D."/>
            <person name="Lucena T."/>
        </authorList>
    </citation>
    <scope>NUCLEOTIDE SEQUENCE</scope>
    <source>
        <strain evidence="1">CECT 8226</strain>
    </source>
</reference>
<dbReference type="RefSeq" id="WP_237486167.1">
    <property type="nucleotide sequence ID" value="NZ_CAKLCM010000003.1"/>
</dbReference>
<organism evidence="1 2">
    <name type="scientific">Vibrio hippocampi</name>
    <dbReference type="NCBI Taxonomy" id="654686"/>
    <lineage>
        <taxon>Bacteria</taxon>
        <taxon>Pseudomonadati</taxon>
        <taxon>Pseudomonadota</taxon>
        <taxon>Gammaproteobacteria</taxon>
        <taxon>Vibrionales</taxon>
        <taxon>Vibrionaceae</taxon>
        <taxon>Vibrio</taxon>
    </lineage>
</organism>
<dbReference type="EMBL" id="CAKLCM010000003">
    <property type="protein sequence ID" value="CAH0529581.1"/>
    <property type="molecule type" value="Genomic_DNA"/>
</dbReference>
<comment type="caution">
    <text evidence="1">The sequence shown here is derived from an EMBL/GenBank/DDBJ whole genome shotgun (WGS) entry which is preliminary data.</text>
</comment>
<evidence type="ECO:0000313" key="1">
    <source>
        <dbReference type="EMBL" id="CAH0529581.1"/>
    </source>
</evidence>